<evidence type="ECO:0000256" key="5">
    <source>
        <dbReference type="ARBA" id="ARBA00023136"/>
    </source>
</evidence>
<dbReference type="Pfam" id="PF01943">
    <property type="entry name" value="Polysacc_synt"/>
    <property type="match status" value="1"/>
</dbReference>
<evidence type="ECO:0000313" key="8">
    <source>
        <dbReference type="Proteomes" id="UP000539957"/>
    </source>
</evidence>
<feature type="transmembrane region" description="Helical" evidence="6">
    <location>
        <begin position="342"/>
        <end position="363"/>
    </location>
</feature>
<dbReference type="PANTHER" id="PTHR30250">
    <property type="entry name" value="PST FAMILY PREDICTED COLANIC ACID TRANSPORTER"/>
    <property type="match status" value="1"/>
</dbReference>
<comment type="caution">
    <text evidence="7">The sequence shown here is derived from an EMBL/GenBank/DDBJ whole genome shotgun (WGS) entry which is preliminary data.</text>
</comment>
<keyword evidence="8" id="KW-1185">Reference proteome</keyword>
<feature type="transmembrane region" description="Helical" evidence="6">
    <location>
        <begin position="400"/>
        <end position="418"/>
    </location>
</feature>
<evidence type="ECO:0000256" key="6">
    <source>
        <dbReference type="SAM" id="Phobius"/>
    </source>
</evidence>
<keyword evidence="2" id="KW-1003">Cell membrane</keyword>
<feature type="transmembrane region" description="Helical" evidence="6">
    <location>
        <begin position="186"/>
        <end position="205"/>
    </location>
</feature>
<dbReference type="PROSITE" id="PS51257">
    <property type="entry name" value="PROKAR_LIPOPROTEIN"/>
    <property type="match status" value="1"/>
</dbReference>
<dbReference type="InterPro" id="IPR050833">
    <property type="entry name" value="Poly_Biosynth_Transport"/>
</dbReference>
<feature type="transmembrane region" description="Helical" evidence="6">
    <location>
        <begin position="90"/>
        <end position="113"/>
    </location>
</feature>
<gene>
    <name evidence="7" type="ORF">HNP32_002015</name>
</gene>
<evidence type="ECO:0000313" key="7">
    <source>
        <dbReference type="EMBL" id="MBB4798271.1"/>
    </source>
</evidence>
<dbReference type="EMBL" id="JACHKY010000003">
    <property type="protein sequence ID" value="MBB4798271.1"/>
    <property type="molecule type" value="Genomic_DNA"/>
</dbReference>
<feature type="transmembrane region" description="Helical" evidence="6">
    <location>
        <begin position="304"/>
        <end position="322"/>
    </location>
</feature>
<comment type="subcellular location">
    <subcellularLocation>
        <location evidence="1">Cell membrane</location>
        <topology evidence="1">Multi-pass membrane protein</topology>
    </subcellularLocation>
</comment>
<keyword evidence="4 6" id="KW-1133">Transmembrane helix</keyword>
<proteinExistence type="predicted"/>
<evidence type="ECO:0000256" key="3">
    <source>
        <dbReference type="ARBA" id="ARBA00022692"/>
    </source>
</evidence>
<reference evidence="7 8" key="1">
    <citation type="submission" date="2020-08" db="EMBL/GenBank/DDBJ databases">
        <title>Functional genomics of gut bacteria from endangered species of beetles.</title>
        <authorList>
            <person name="Carlos-Shanley C."/>
        </authorList>
    </citation>
    <scope>NUCLEOTIDE SEQUENCE [LARGE SCALE GENOMIC DNA]</scope>
    <source>
        <strain evidence="7 8">S00123</strain>
    </source>
</reference>
<dbReference type="Proteomes" id="UP000539957">
    <property type="component" value="Unassembled WGS sequence"/>
</dbReference>
<dbReference type="InterPro" id="IPR002797">
    <property type="entry name" value="Polysacc_synth"/>
</dbReference>
<name>A0A7W7N4D0_9CAUL</name>
<keyword evidence="3 6" id="KW-0812">Transmembrane</keyword>
<feature type="transmembrane region" description="Helical" evidence="6">
    <location>
        <begin position="125"/>
        <end position="143"/>
    </location>
</feature>
<feature type="transmembrane region" description="Helical" evidence="6">
    <location>
        <begin position="375"/>
        <end position="394"/>
    </location>
</feature>
<dbReference type="RefSeq" id="WP_184269623.1">
    <property type="nucleotide sequence ID" value="NZ_JACHKY010000003.1"/>
</dbReference>
<dbReference type="AlphaFoldDB" id="A0A7W7N4D0"/>
<keyword evidence="5 6" id="KW-0472">Membrane</keyword>
<evidence type="ECO:0000256" key="2">
    <source>
        <dbReference type="ARBA" id="ARBA00022475"/>
    </source>
</evidence>
<dbReference type="PANTHER" id="PTHR30250:SF11">
    <property type="entry name" value="O-ANTIGEN TRANSPORTER-RELATED"/>
    <property type="match status" value="1"/>
</dbReference>
<sequence length="431" mass="45857">MMPTRRSTLLGMMFPYLLKSLPLGLGLVTLFSCQILLGRLLGPALYGEYGYLLTWVTAAAILSRAGHEWSLMRLLPPLIDEGALGRMRHLVVRSFAAVSVRAVVAMAVLMIVFTTMASLNWPTRLMALALVFVMAHAGLMRSFGLTHSAIWTSDAPENFLKPILFVALVWIATNNANIIIVDDILAINLGVSIGALLLTTVLVVGHKAKSLLRARAEPFDLSEARSVTRTLFLSNAMNMVLRNADMLVVGAISPPLETGLYLAATRVAAIPSAIVTIIDPVAGPGIARASHAGDASALRRIINAYSLTTTAVSAGALIFFLIVGDHLVSLLLGDTFTKAANFTTILLLGHLIANITAPGGSLLSLTGNHKISLRISVLSALAFILLLTVLTYLFSAEGAAWAFVIGSAIKATLLIFHAKNATGVSPSFILR</sequence>
<evidence type="ECO:0000256" key="1">
    <source>
        <dbReference type="ARBA" id="ARBA00004651"/>
    </source>
</evidence>
<accession>A0A7W7N4D0</accession>
<dbReference type="GO" id="GO:0005886">
    <property type="term" value="C:plasma membrane"/>
    <property type="evidence" value="ECO:0007669"/>
    <property type="project" value="UniProtKB-SubCell"/>
</dbReference>
<feature type="transmembrane region" description="Helical" evidence="6">
    <location>
        <begin position="163"/>
        <end position="180"/>
    </location>
</feature>
<protein>
    <submittedName>
        <fullName evidence="7">O-antigen/teichoic acid export membrane protein</fullName>
    </submittedName>
</protein>
<feature type="transmembrane region" description="Helical" evidence="6">
    <location>
        <begin position="49"/>
        <end position="69"/>
    </location>
</feature>
<organism evidence="7 8">
    <name type="scientific">Brevundimonas bullata</name>
    <dbReference type="NCBI Taxonomy" id="13160"/>
    <lineage>
        <taxon>Bacteria</taxon>
        <taxon>Pseudomonadati</taxon>
        <taxon>Pseudomonadota</taxon>
        <taxon>Alphaproteobacteria</taxon>
        <taxon>Caulobacterales</taxon>
        <taxon>Caulobacteraceae</taxon>
        <taxon>Brevundimonas</taxon>
    </lineage>
</organism>
<evidence type="ECO:0000256" key="4">
    <source>
        <dbReference type="ARBA" id="ARBA00022989"/>
    </source>
</evidence>